<organism evidence="1 2">
    <name type="scientific">Macrolepiota fuliginosa MF-IS2</name>
    <dbReference type="NCBI Taxonomy" id="1400762"/>
    <lineage>
        <taxon>Eukaryota</taxon>
        <taxon>Fungi</taxon>
        <taxon>Dikarya</taxon>
        <taxon>Basidiomycota</taxon>
        <taxon>Agaricomycotina</taxon>
        <taxon>Agaricomycetes</taxon>
        <taxon>Agaricomycetidae</taxon>
        <taxon>Agaricales</taxon>
        <taxon>Agaricineae</taxon>
        <taxon>Agaricaceae</taxon>
        <taxon>Macrolepiota</taxon>
    </lineage>
</organism>
<evidence type="ECO:0000313" key="1">
    <source>
        <dbReference type="EMBL" id="KAF9441177.1"/>
    </source>
</evidence>
<dbReference type="Proteomes" id="UP000807342">
    <property type="component" value="Unassembled WGS sequence"/>
</dbReference>
<gene>
    <name evidence="1" type="ORF">P691DRAFT_813486</name>
</gene>
<sequence length="262" mass="30309">MRILGLLIAHPHRHFCYDDQARFLNLDRATFHQSIQRLHPVLWIPSTDECGAAPLGPFDRLFFDFLTDPNRSGKYWLHKEASDYDFVLRCLQWLENDDGSPSDNAVIKSSALFVWITCYKLSDGFIPALISRLEGFDFSRLKQAHIIRTRYALVMGGFGEFLRWLYSLGSIRNKSLISVVQEVSQEEASRPVHNELQAWHWIKSPHDYIASFIPDMGTPELPFTLKLRLGKLSHVYISVEVDDNRRIWDSHVHGLVDMDVPV</sequence>
<comment type="caution">
    <text evidence="1">The sequence shown here is derived from an EMBL/GenBank/DDBJ whole genome shotgun (WGS) entry which is preliminary data.</text>
</comment>
<proteinExistence type="predicted"/>
<accession>A0A9P5X0M1</accession>
<evidence type="ECO:0000313" key="2">
    <source>
        <dbReference type="Proteomes" id="UP000807342"/>
    </source>
</evidence>
<dbReference type="AlphaFoldDB" id="A0A9P5X0M1"/>
<feature type="non-terminal residue" evidence="1">
    <location>
        <position position="262"/>
    </location>
</feature>
<keyword evidence="2" id="KW-1185">Reference proteome</keyword>
<name>A0A9P5X0M1_9AGAR</name>
<reference evidence="1" key="1">
    <citation type="submission" date="2020-11" db="EMBL/GenBank/DDBJ databases">
        <authorList>
            <consortium name="DOE Joint Genome Institute"/>
            <person name="Ahrendt S."/>
            <person name="Riley R."/>
            <person name="Andreopoulos W."/>
            <person name="Labutti K."/>
            <person name="Pangilinan J."/>
            <person name="Ruiz-Duenas F.J."/>
            <person name="Barrasa J.M."/>
            <person name="Sanchez-Garcia M."/>
            <person name="Camarero S."/>
            <person name="Miyauchi S."/>
            <person name="Serrano A."/>
            <person name="Linde D."/>
            <person name="Babiker R."/>
            <person name="Drula E."/>
            <person name="Ayuso-Fernandez I."/>
            <person name="Pacheco R."/>
            <person name="Padilla G."/>
            <person name="Ferreira P."/>
            <person name="Barriuso J."/>
            <person name="Kellner H."/>
            <person name="Castanera R."/>
            <person name="Alfaro M."/>
            <person name="Ramirez L."/>
            <person name="Pisabarro A.G."/>
            <person name="Kuo A."/>
            <person name="Tritt A."/>
            <person name="Lipzen A."/>
            <person name="He G."/>
            <person name="Yan M."/>
            <person name="Ng V."/>
            <person name="Cullen D."/>
            <person name="Martin F."/>
            <person name="Rosso M.-N."/>
            <person name="Henrissat B."/>
            <person name="Hibbett D."/>
            <person name="Martinez A.T."/>
            <person name="Grigoriev I.V."/>
        </authorList>
    </citation>
    <scope>NUCLEOTIDE SEQUENCE</scope>
    <source>
        <strain evidence="1">MF-IS2</strain>
    </source>
</reference>
<protein>
    <submittedName>
        <fullName evidence="1">Uncharacterized protein</fullName>
    </submittedName>
</protein>
<dbReference type="EMBL" id="MU152025">
    <property type="protein sequence ID" value="KAF9441177.1"/>
    <property type="molecule type" value="Genomic_DNA"/>
</dbReference>
<dbReference type="OrthoDB" id="3262196at2759"/>